<keyword evidence="5" id="KW-1133">Transmembrane helix</keyword>
<evidence type="ECO:0000313" key="7">
    <source>
        <dbReference type="EMBL" id="CYU49707.1"/>
    </source>
</evidence>
<proteinExistence type="inferred from homology"/>
<sequence>MLKRLNLFSRYFMLLILLAANTLIPLASMKVVKADDIATTRELKIIKDNVELTAEGAQPASLKVNQEATFTIERPESVVQDVDIELPDGINYQVEQSVSANQALLAEEWFEGSETVNVRTLIEEKTKDATTQSSFLRLHFQNNQKKIRVVLVSDRKFEAQLIATTSNTQPVNLDEISDSEKIQSFPAHLVVTGDNPETFSSDSETGQTTASEETQGEPNQSDSSTEGTSSSENINEQTTPTENSISEGTTESPSQPDSNTEEIFSTDNETAQTTTSEEPQVESNQSEATEDTQENSTEETSSTIFPSLFSINGIFPNLATSLFAVPSTLSASIGDERVISDPNAEGVTGYIEAERPTIKSGETGIFKLYVKASGAIEGTVNNVKVTIKLPENTTYYQPSSDLGRMTIAGVQPVLSSDKKTLTWTIPQLTTGQNYATELQINSTNGIIPNGDLMKVQAVIEHDGKVVYNSGTDVYTVVESSKPDLTVTKQYLGKNGDASQSVSPGDVVQWKVKATVSMANTGGQYLKPGETITIKDDNPNGLTFVGDSSKKFTAPSIDQQKNNLATKGYLWSDEVIFSTKAPNTSGAIFKNTATGTATTNFNETISTKSNEVNGIVASPSTPLPPSNGTYVYGFNRGPSNGNGGLGDLSNANPNPTVENSPSTKLSFTMMYMPTILANRTYYNNLTYGGYQGIATNSRNNRTTPVNISIVWNQGTHPRRVAEITVNGTKYTFYDNAGNNRVNSDQTNDAYIYYDQSSAKFYFKLNGNQVWIPITETTTIGTPPTLVSSGQREVMGTPSRPSWWTENPGYGNYNPFKNDYRYVGIHRDVDDNLELSEIKPTLGTFFAYSNVNGQVQGGKISGGTSTNYPTLTVKMTLKDGTTKTKVFKPGEYPITYTEPWGTITSGGQGLRFNHTTLTRSDLGLAATDHVKSYEVIWGKEDNSEILNAGFAAQVIDTYTINPNLNNSKLQYVKNQSYTFGRIAMVNFDESGARNIDFVRYPSIGQTYKQGTWQEDKYIKTEYGPRTAFIAAKNNTPAMATITPELLTRDGNIITKPGANRLKVTFRNVDSSNRAMDQSLVASTLLPKGVTVDKSKPNWTYSQSKGTVKKIIDNFNGTGRQLIVYEWEGDNDKQLKPGKYMTYEVNVTVSESVSSLLEIDAYGSTSTPLKAGSNSDLQIDNNDYNQNGSTTDQVVHGLARYNFVSNDTLILNKAVKGNLDSDYSKMGHADLSGRVLYRLNISNTSGNAISRMAFIDILPTVGDLTVVSNKARDSKFGLTMTGPIDLPAAWDGKVDVYYSTSTNPKRDDIYNVAYYSDQSQKPSNPGGATDPNWMLADRVTDWSTIHSFKMVLKDGVASIPSGQDVFITMQAPAEVAANLLNPKTSEESAKAAWNSFAGTINNLKVVEPERVGLVLRKEISNTSFRIRKYNNEWGRAEGATFQLLKDNTPVSFTDKNGNTVTEVTTDASGDAYIGNLPLPLTGTETYKLKETKAPNGYRLPTEDWTLTIDSNGAISMAESKDDYQGVVSRSDAPNIPAINLVPGQELSEVWIRNTDNTIPLRIRKRELATGSGTKWLSGAEFSLYDSSDNLVTIKNEKGENVTSVTTGVITDQANHRSQGIAYIGNIPIPTSGTVTYKLREVAAPPGYQKLDSDIILQLDSNGKFTTVSKPSAVNTGWGNPGQDFESIGVKNDNRIYTVDVINKRLLNLRLHKVDASDTQKALSGAKFKIADSEENARAGKFIRRYVSDTWEGMVVPSDARWSDSENAHDIEVTTDEQGNAQFDNLLSGMDYWLVETQAPKGYMKLLAPVKAEKESATNDVISKEITNSKTPTLPATGGIGIAVFLVIGITIMGIALYLARHLSQKR</sequence>
<dbReference type="PANTHER" id="PTHR36108:SF13">
    <property type="entry name" value="COLOSSIN-B-RELATED"/>
    <property type="match status" value="1"/>
</dbReference>
<name>A0A116KQ12_STRSU</name>
<feature type="transmembrane region" description="Helical" evidence="5">
    <location>
        <begin position="1834"/>
        <end position="1856"/>
    </location>
</feature>
<feature type="domain" description="SpaA-like prealbumin fold" evidence="6">
    <location>
        <begin position="1569"/>
        <end position="1661"/>
    </location>
</feature>
<reference evidence="7 8" key="1">
    <citation type="submission" date="2016-02" db="EMBL/GenBank/DDBJ databases">
        <authorList>
            <consortium name="Pathogen Informatics"/>
        </authorList>
    </citation>
    <scope>NUCLEOTIDE SEQUENCE [LARGE SCALE GENOMIC DNA]</scope>
    <source>
        <strain evidence="7 8">LSS23</strain>
    </source>
</reference>
<evidence type="ECO:0000256" key="1">
    <source>
        <dbReference type="ARBA" id="ARBA00007257"/>
    </source>
</evidence>
<evidence type="ECO:0000256" key="2">
    <source>
        <dbReference type="ARBA" id="ARBA00022525"/>
    </source>
</evidence>
<feature type="compositionally biased region" description="Acidic residues" evidence="4">
    <location>
        <begin position="288"/>
        <end position="297"/>
    </location>
</feature>
<evidence type="ECO:0000259" key="6">
    <source>
        <dbReference type="Pfam" id="PF17802"/>
    </source>
</evidence>
<keyword evidence="5" id="KW-0472">Membrane</keyword>
<keyword evidence="5" id="KW-0812">Transmembrane</keyword>
<feature type="compositionally biased region" description="Polar residues" evidence="4">
    <location>
        <begin position="233"/>
        <end position="287"/>
    </location>
</feature>
<evidence type="ECO:0000256" key="4">
    <source>
        <dbReference type="SAM" id="MobiDB-lite"/>
    </source>
</evidence>
<evidence type="ECO:0000256" key="5">
    <source>
        <dbReference type="SAM" id="Phobius"/>
    </source>
</evidence>
<dbReference type="Gene3D" id="2.60.40.1170">
    <property type="entry name" value="Mu homology domain, subdomain B"/>
    <property type="match status" value="1"/>
</dbReference>
<dbReference type="EMBL" id="FIFW01000008">
    <property type="protein sequence ID" value="CYU49707.1"/>
    <property type="molecule type" value="Genomic_DNA"/>
</dbReference>
<feature type="domain" description="SpaA-like prealbumin fold" evidence="6">
    <location>
        <begin position="1420"/>
        <end position="1512"/>
    </location>
</feature>
<evidence type="ECO:0000313" key="8">
    <source>
        <dbReference type="Proteomes" id="UP000073434"/>
    </source>
</evidence>
<organism evidence="7 8">
    <name type="scientific">Streptococcus suis</name>
    <dbReference type="NCBI Taxonomy" id="1307"/>
    <lineage>
        <taxon>Bacteria</taxon>
        <taxon>Bacillati</taxon>
        <taxon>Bacillota</taxon>
        <taxon>Bacilli</taxon>
        <taxon>Lactobacillales</taxon>
        <taxon>Streptococcaceae</taxon>
        <taxon>Streptococcus</taxon>
    </lineage>
</organism>
<dbReference type="InterPro" id="IPR013783">
    <property type="entry name" value="Ig-like_fold"/>
</dbReference>
<dbReference type="Proteomes" id="UP000073434">
    <property type="component" value="Unassembled WGS sequence"/>
</dbReference>
<feature type="compositionally biased region" description="Polar residues" evidence="4">
    <location>
        <begin position="195"/>
        <end position="220"/>
    </location>
</feature>
<keyword evidence="2" id="KW-0964">Secreted</keyword>
<feature type="compositionally biased region" description="Low complexity" evidence="4">
    <location>
        <begin position="221"/>
        <end position="232"/>
    </location>
</feature>
<dbReference type="Pfam" id="PF17802">
    <property type="entry name" value="SpaA"/>
    <property type="match status" value="3"/>
</dbReference>
<dbReference type="Gene3D" id="2.60.40.10">
    <property type="entry name" value="Immunoglobulins"/>
    <property type="match status" value="3"/>
</dbReference>
<protein>
    <submittedName>
        <fullName evidence="7">Fibronectin-binding protein</fullName>
    </submittedName>
</protein>
<feature type="region of interest" description="Disordered" evidence="4">
    <location>
        <begin position="191"/>
        <end position="302"/>
    </location>
</feature>
<comment type="similarity">
    <text evidence="1">Belongs to the serine-aspartate repeat-containing protein (SDr) family.</text>
</comment>
<accession>A0A116KQ12</accession>
<dbReference type="PANTHER" id="PTHR36108">
    <property type="entry name" value="COLOSSIN-B-RELATED"/>
    <property type="match status" value="1"/>
</dbReference>
<feature type="domain" description="SpaA-like prealbumin fold" evidence="6">
    <location>
        <begin position="1705"/>
        <end position="1823"/>
    </location>
</feature>
<keyword evidence="3" id="KW-0732">Signal</keyword>
<evidence type="ECO:0000256" key="3">
    <source>
        <dbReference type="ARBA" id="ARBA00022729"/>
    </source>
</evidence>
<gene>
    <name evidence="7" type="primary">fbpZ</name>
    <name evidence="7" type="ORF">ERS132385_01001</name>
</gene>
<dbReference type="InterPro" id="IPR041033">
    <property type="entry name" value="SpaA_PFL_dom_1"/>
</dbReference>